<evidence type="ECO:0000313" key="5">
    <source>
        <dbReference type="Proteomes" id="UP000654075"/>
    </source>
</evidence>
<dbReference type="OMA" id="RVMIANI"/>
<gene>
    <name evidence="4" type="ORF">PGLA1383_LOCUS45916</name>
</gene>
<dbReference type="PROSITE" id="PS51746">
    <property type="entry name" value="PPM_2"/>
    <property type="match status" value="1"/>
</dbReference>
<evidence type="ECO:0008006" key="6">
    <source>
        <dbReference type="Google" id="ProtNLM"/>
    </source>
</evidence>
<evidence type="ECO:0000259" key="3">
    <source>
        <dbReference type="PROSITE" id="PS51746"/>
    </source>
</evidence>
<protein>
    <recommendedName>
        <fullName evidence="6">PPM-type phosphatase domain-containing protein</fullName>
    </recommendedName>
</protein>
<dbReference type="AlphaFoldDB" id="A0A813GSF9"/>
<comment type="caution">
    <text evidence="4">The sequence shown here is derived from an EMBL/GenBank/DDBJ whole genome shotgun (WGS) entry which is preliminary data.</text>
</comment>
<dbReference type="Proteomes" id="UP000654075">
    <property type="component" value="Unassembled WGS sequence"/>
</dbReference>
<accession>A0A813GSF9</accession>
<name>A0A813GSF9_POLGL</name>
<proteinExistence type="predicted"/>
<dbReference type="Pfam" id="PF00481">
    <property type="entry name" value="PP2C"/>
    <property type="match status" value="1"/>
</dbReference>
<dbReference type="SUPFAM" id="SSF81606">
    <property type="entry name" value="PP2C-like"/>
    <property type="match status" value="1"/>
</dbReference>
<reference evidence="4" key="1">
    <citation type="submission" date="2021-02" db="EMBL/GenBank/DDBJ databases">
        <authorList>
            <person name="Dougan E. K."/>
            <person name="Rhodes N."/>
            <person name="Thang M."/>
            <person name="Chan C."/>
        </authorList>
    </citation>
    <scope>NUCLEOTIDE SEQUENCE</scope>
</reference>
<dbReference type="GO" id="GO:0004722">
    <property type="term" value="F:protein serine/threonine phosphatase activity"/>
    <property type="evidence" value="ECO:0007669"/>
    <property type="project" value="InterPro"/>
</dbReference>
<feature type="domain" description="C2H2-type" evidence="2">
    <location>
        <begin position="12"/>
        <end position="37"/>
    </location>
</feature>
<keyword evidence="1" id="KW-0862">Zinc</keyword>
<dbReference type="CDD" id="cd00143">
    <property type="entry name" value="PP2Cc"/>
    <property type="match status" value="1"/>
</dbReference>
<dbReference type="PANTHER" id="PTHR47992">
    <property type="entry name" value="PROTEIN PHOSPHATASE"/>
    <property type="match status" value="1"/>
</dbReference>
<dbReference type="InterPro" id="IPR036457">
    <property type="entry name" value="PPM-type-like_dom_sf"/>
</dbReference>
<keyword evidence="1" id="KW-0863">Zinc-finger</keyword>
<sequence length="458" mass="49797">MAAVAAAQGPANVCYLCTKKFSDPETLARHEKYSQLHQQNLGRQVDLIVEHKQEVSGSVHRMRQQLQKAAASKNSVTRSSVAALESQLRQQLGEFAQAQEALEHGRSARGADPARLARGARHLQPEANPHLQLRPIRQEARTGRLTLEAAVACWQGGKEMQEDRYILDIELLSPEGLVVPGFCVLDGHSGERCVDQVADRLPGYLQARLASKPCLTEEFLREAVLEACAMADGEFLNWARQHEAMDGSTMILALVFPEPNPRPPRPPGSCRVMIANIGDSRAVLCRAVGGAADGGEGEGQLHAVRLSNDQKPDRPDEQKRIQDLGGIVDFHGVWRVFCPSPCVFGGRSIPRWGLAVSRAFGDLLLKEPEQYGCSQVAPGGLVIAEPEIQVAEIDPATDRFLILACDGIWDVLQDQDAAAVCASQAGVELASHSLVRHAFASGSMDNLTALVLVWRVTE</sequence>
<dbReference type="EMBL" id="CAJNNV010029641">
    <property type="protein sequence ID" value="CAE8629432.1"/>
    <property type="molecule type" value="Genomic_DNA"/>
</dbReference>
<dbReference type="Gene3D" id="3.60.40.10">
    <property type="entry name" value="PPM-type phosphatase domain"/>
    <property type="match status" value="1"/>
</dbReference>
<evidence type="ECO:0000256" key="1">
    <source>
        <dbReference type="PROSITE-ProRule" id="PRU00042"/>
    </source>
</evidence>
<evidence type="ECO:0000259" key="2">
    <source>
        <dbReference type="PROSITE" id="PS50157"/>
    </source>
</evidence>
<dbReference type="PROSITE" id="PS50157">
    <property type="entry name" value="ZINC_FINGER_C2H2_2"/>
    <property type="match status" value="1"/>
</dbReference>
<dbReference type="GO" id="GO:0008270">
    <property type="term" value="F:zinc ion binding"/>
    <property type="evidence" value="ECO:0007669"/>
    <property type="project" value="UniProtKB-KW"/>
</dbReference>
<evidence type="ECO:0000313" key="4">
    <source>
        <dbReference type="EMBL" id="CAE8629432.1"/>
    </source>
</evidence>
<dbReference type="OrthoDB" id="10264738at2759"/>
<dbReference type="InterPro" id="IPR013087">
    <property type="entry name" value="Znf_C2H2_type"/>
</dbReference>
<dbReference type="SMART" id="SM00332">
    <property type="entry name" value="PP2Cc"/>
    <property type="match status" value="1"/>
</dbReference>
<feature type="domain" description="PPM-type phosphatase" evidence="3">
    <location>
        <begin position="148"/>
        <end position="454"/>
    </location>
</feature>
<keyword evidence="1" id="KW-0479">Metal-binding</keyword>
<dbReference type="InterPro" id="IPR015655">
    <property type="entry name" value="PP2C"/>
</dbReference>
<dbReference type="InterPro" id="IPR001932">
    <property type="entry name" value="PPM-type_phosphatase-like_dom"/>
</dbReference>
<keyword evidence="5" id="KW-1185">Reference proteome</keyword>
<organism evidence="4 5">
    <name type="scientific">Polarella glacialis</name>
    <name type="common">Dinoflagellate</name>
    <dbReference type="NCBI Taxonomy" id="89957"/>
    <lineage>
        <taxon>Eukaryota</taxon>
        <taxon>Sar</taxon>
        <taxon>Alveolata</taxon>
        <taxon>Dinophyceae</taxon>
        <taxon>Suessiales</taxon>
        <taxon>Suessiaceae</taxon>
        <taxon>Polarella</taxon>
    </lineage>
</organism>